<accession>A0A5P8PI17</accession>
<keyword evidence="2" id="KW-1185">Reference proteome</keyword>
<organism evidence="1 2">
    <name type="scientific">Bacillus phage 049ML001</name>
    <dbReference type="NCBI Taxonomy" id="2601660"/>
    <lineage>
        <taxon>Viruses</taxon>
        <taxon>Duplodnaviria</taxon>
        <taxon>Heunggongvirae</taxon>
        <taxon>Uroviricota</taxon>
        <taxon>Caudoviricetes</taxon>
        <taxon>Trautnerviridae</taxon>
        <taxon>Polsinellivirinae</taxon>
        <taxon>Rivavirus</taxon>
        <taxon>Rivavirus rv049ML001</taxon>
    </lineage>
</organism>
<dbReference type="KEGG" id="vg:77850675"/>
<name>A0A5P8PI17_9CAUD</name>
<evidence type="ECO:0000313" key="2">
    <source>
        <dbReference type="Proteomes" id="UP000326995"/>
    </source>
</evidence>
<dbReference type="RefSeq" id="YP_010644449.1">
    <property type="nucleotide sequence ID" value="NC_070625.1"/>
</dbReference>
<gene>
    <name evidence="1" type="primary">48</name>
    <name evidence="1" type="ORF">049ML001_48</name>
</gene>
<reference evidence="1 2" key="1">
    <citation type="submission" date="2019-07" db="EMBL/GenBank/DDBJ databases">
        <authorList>
            <person name="Tomko B.E."/>
            <person name="Krukonis G.P."/>
            <person name="Delesalle V.A."/>
        </authorList>
    </citation>
    <scope>NUCLEOTIDE SEQUENCE [LARGE SCALE GENOMIC DNA]</scope>
</reference>
<proteinExistence type="predicted"/>
<dbReference type="GeneID" id="77850675"/>
<protein>
    <submittedName>
        <fullName evidence="1">Uncharacterized protein</fullName>
    </submittedName>
</protein>
<dbReference type="EMBL" id="MN176227">
    <property type="protein sequence ID" value="QFR56351.1"/>
    <property type="molecule type" value="Genomic_DNA"/>
</dbReference>
<sequence length="97" mass="11339">MDTFKNAKQLTITFFTEEHPYPSGQVTLFDELENNFDDVTSAEAVDYKMQVYNAYMEHLNTQEFVLVEEKGNEVRMLPKRLITEVRIEVTEVENNGN</sequence>
<evidence type="ECO:0000313" key="1">
    <source>
        <dbReference type="EMBL" id="QFR56351.1"/>
    </source>
</evidence>
<dbReference type="Proteomes" id="UP000326995">
    <property type="component" value="Segment"/>
</dbReference>